<dbReference type="RefSeq" id="WP_253241545.1">
    <property type="nucleotide sequence ID" value="NZ_JAMYJR010000038.1"/>
</dbReference>
<evidence type="ECO:0000313" key="2">
    <source>
        <dbReference type="EMBL" id="MCO8275481.1"/>
    </source>
</evidence>
<dbReference type="Proteomes" id="UP001523369">
    <property type="component" value="Unassembled WGS sequence"/>
</dbReference>
<feature type="compositionally biased region" description="Polar residues" evidence="1">
    <location>
        <begin position="164"/>
        <end position="177"/>
    </location>
</feature>
<sequence>MSPPSGHIYVDPEGLKRAGEAYDDHAQYYDHQLRNVQGLRSTYDGCWGDDEMGREFATSFLAGLDGAEAVLKGSHAHVRYAADTLADSGTDYRDTEDGAVDAGTRLIALAEPGPPPPISPGPPPPTTLANQPSPAAADENPIPQEYFGKPQIPASPVQGGAANLSLSTDPTGDTTPLTMRDGEKADGLIPSEHFGTPQTPASPTHGGPLNLIAEPGGETPARSPYGGEVEAPVHTAAPLGPGHGPHEGDVQTPGAGAAPLAPGHGGAPEISAPHYNGQPLEDGVRMVALAPEPDGSFVFDANRYDSVTPVSQSAVSGAQGQPIPGDGLRFFLVRENPDVDPDAPGYRSLPITLRPDAG</sequence>
<evidence type="ECO:0000256" key="1">
    <source>
        <dbReference type="SAM" id="MobiDB-lite"/>
    </source>
</evidence>
<feature type="compositionally biased region" description="Low complexity" evidence="1">
    <location>
        <begin position="253"/>
        <end position="262"/>
    </location>
</feature>
<name>A0ABT1DZM5_9ACTN</name>
<accession>A0ABT1DZM5</accession>
<proteinExistence type="predicted"/>
<comment type="caution">
    <text evidence="2">The sequence shown here is derived from an EMBL/GenBank/DDBJ whole genome shotgun (WGS) entry which is preliminary data.</text>
</comment>
<reference evidence="2 3" key="1">
    <citation type="submission" date="2022-06" db="EMBL/GenBank/DDBJ databases">
        <title>New Species of the Genus Actinoplanes, ActinopZanes ferrugineus.</title>
        <authorList>
            <person name="Ding P."/>
        </authorList>
    </citation>
    <scope>NUCLEOTIDE SEQUENCE [LARGE SCALE GENOMIC DNA]</scope>
    <source>
        <strain evidence="2 3">TRM88003</strain>
    </source>
</reference>
<protein>
    <submittedName>
        <fullName evidence="2">Uncharacterized protein</fullName>
    </submittedName>
</protein>
<dbReference type="EMBL" id="JAMYJR010000038">
    <property type="protein sequence ID" value="MCO8275481.1"/>
    <property type="molecule type" value="Genomic_DNA"/>
</dbReference>
<organism evidence="2 3">
    <name type="scientific">Paractinoplanes aksuensis</name>
    <dbReference type="NCBI Taxonomy" id="2939490"/>
    <lineage>
        <taxon>Bacteria</taxon>
        <taxon>Bacillati</taxon>
        <taxon>Actinomycetota</taxon>
        <taxon>Actinomycetes</taxon>
        <taxon>Micromonosporales</taxon>
        <taxon>Micromonosporaceae</taxon>
        <taxon>Paractinoplanes</taxon>
    </lineage>
</organism>
<evidence type="ECO:0000313" key="3">
    <source>
        <dbReference type="Proteomes" id="UP001523369"/>
    </source>
</evidence>
<feature type="region of interest" description="Disordered" evidence="1">
    <location>
        <begin position="108"/>
        <end position="278"/>
    </location>
</feature>
<feature type="region of interest" description="Disordered" evidence="1">
    <location>
        <begin position="339"/>
        <end position="358"/>
    </location>
</feature>
<keyword evidence="3" id="KW-1185">Reference proteome</keyword>
<feature type="compositionally biased region" description="Pro residues" evidence="1">
    <location>
        <begin position="112"/>
        <end position="126"/>
    </location>
</feature>
<gene>
    <name evidence="2" type="ORF">M1L60_33350</name>
</gene>